<dbReference type="Proteomes" id="UP000316388">
    <property type="component" value="Unassembled WGS sequence"/>
</dbReference>
<evidence type="ECO:0000313" key="2">
    <source>
        <dbReference type="Proteomes" id="UP000316388"/>
    </source>
</evidence>
<evidence type="ECO:0008006" key="3">
    <source>
        <dbReference type="Google" id="ProtNLM"/>
    </source>
</evidence>
<proteinExistence type="predicted"/>
<dbReference type="EMBL" id="VJOO01000003">
    <property type="protein sequence ID" value="TSE37862.1"/>
    <property type="molecule type" value="Genomic_DNA"/>
</dbReference>
<protein>
    <recommendedName>
        <fullName evidence="3">Transposase</fullName>
    </recommendedName>
</protein>
<comment type="caution">
    <text evidence="1">The sequence shown here is derived from an EMBL/GenBank/DDBJ whole genome shotgun (WGS) entry which is preliminary data.</text>
</comment>
<name>A0A554XQ02_9BURK</name>
<evidence type="ECO:0000313" key="1">
    <source>
        <dbReference type="EMBL" id="TSE37862.1"/>
    </source>
</evidence>
<reference evidence="1 2" key="1">
    <citation type="submission" date="2019-07" db="EMBL/GenBank/DDBJ databases">
        <title>Tepidimonas fonticaldi AT-A2 draft genome.</title>
        <authorList>
            <person name="Da Costa M.S."/>
            <person name="Froufe H.J.C."/>
            <person name="Egas C."/>
            <person name="Albuquerque L."/>
        </authorList>
    </citation>
    <scope>NUCLEOTIDE SEQUENCE [LARGE SCALE GENOMIC DNA]</scope>
    <source>
        <strain evidence="1 2">AT-A2</strain>
    </source>
</reference>
<accession>A0A554XQ02</accession>
<dbReference type="AlphaFoldDB" id="A0A554XQ02"/>
<gene>
    <name evidence="1" type="ORF">Tfont_00515</name>
</gene>
<sequence>MRYAFIKAHEVQHSVRRMCLCLQVHPSGYYAWKQQPESDKARDDQRLLGLLKQAWLESGCVLTQ</sequence>
<organism evidence="1 2">
    <name type="scientific">Tepidimonas fonticaldi</name>
    <dbReference type="NCBI Taxonomy" id="1101373"/>
    <lineage>
        <taxon>Bacteria</taxon>
        <taxon>Pseudomonadati</taxon>
        <taxon>Pseudomonadota</taxon>
        <taxon>Betaproteobacteria</taxon>
        <taxon>Burkholderiales</taxon>
        <taxon>Tepidimonas</taxon>
    </lineage>
</organism>